<sequence>MGQPQVIHKGSATLDRSMLKLNPANRNQSRNYLQGDWSSTLGPQRRCANEIPCHGMSGSYVKAMGDMEDSDDSEGAPNPSKTVARRQSHS</sequence>
<evidence type="ECO:0000256" key="1">
    <source>
        <dbReference type="SAM" id="MobiDB-lite"/>
    </source>
</evidence>
<dbReference type="AlphaFoldDB" id="A0AAD3MZX6"/>
<accession>A0AAD3MZX6</accession>
<dbReference type="Proteomes" id="UP001279410">
    <property type="component" value="Unassembled WGS sequence"/>
</dbReference>
<dbReference type="EMBL" id="BRZM01000074">
    <property type="protein sequence ID" value="GLD64932.1"/>
    <property type="molecule type" value="Genomic_DNA"/>
</dbReference>
<feature type="region of interest" description="Disordered" evidence="1">
    <location>
        <begin position="62"/>
        <end position="90"/>
    </location>
</feature>
<comment type="caution">
    <text evidence="2">The sequence shown here is derived from an EMBL/GenBank/DDBJ whole genome shotgun (WGS) entry which is preliminary data.</text>
</comment>
<keyword evidence="3" id="KW-1185">Reference proteome</keyword>
<evidence type="ECO:0000313" key="3">
    <source>
        <dbReference type="Proteomes" id="UP001279410"/>
    </source>
</evidence>
<name>A0AAD3MZX6_LATJO</name>
<proteinExistence type="predicted"/>
<organism evidence="2 3">
    <name type="scientific">Lates japonicus</name>
    <name type="common">Japanese lates</name>
    <dbReference type="NCBI Taxonomy" id="270547"/>
    <lineage>
        <taxon>Eukaryota</taxon>
        <taxon>Metazoa</taxon>
        <taxon>Chordata</taxon>
        <taxon>Craniata</taxon>
        <taxon>Vertebrata</taxon>
        <taxon>Euteleostomi</taxon>
        <taxon>Actinopterygii</taxon>
        <taxon>Neopterygii</taxon>
        <taxon>Teleostei</taxon>
        <taxon>Neoteleostei</taxon>
        <taxon>Acanthomorphata</taxon>
        <taxon>Carangaria</taxon>
        <taxon>Carangaria incertae sedis</taxon>
        <taxon>Centropomidae</taxon>
        <taxon>Lates</taxon>
    </lineage>
</organism>
<protein>
    <submittedName>
        <fullName evidence="2">Disks large-associated protein 4-like protein</fullName>
    </submittedName>
</protein>
<reference evidence="2" key="1">
    <citation type="submission" date="2022-08" db="EMBL/GenBank/DDBJ databases">
        <title>Genome sequencing of akame (Lates japonicus).</title>
        <authorList>
            <person name="Hashiguchi Y."/>
            <person name="Takahashi H."/>
        </authorList>
    </citation>
    <scope>NUCLEOTIDE SEQUENCE</scope>
    <source>
        <strain evidence="2">Kochi</strain>
    </source>
</reference>
<evidence type="ECO:0000313" key="2">
    <source>
        <dbReference type="EMBL" id="GLD64932.1"/>
    </source>
</evidence>
<gene>
    <name evidence="2" type="ORF">AKAME5_001643600</name>
</gene>